<evidence type="ECO:0000313" key="1">
    <source>
        <dbReference type="EMBL" id="KAF5917055.1"/>
    </source>
</evidence>
<keyword evidence="2" id="KW-1185">Reference proteome</keyword>
<accession>A0A7J7EMN4</accession>
<evidence type="ECO:0000313" key="2">
    <source>
        <dbReference type="Proteomes" id="UP000551758"/>
    </source>
</evidence>
<reference evidence="1 2" key="1">
    <citation type="journal article" date="2020" name="Mol. Biol. Evol.">
        <title>Interspecific Gene Flow and the Evolution of Specialization in Black and White Rhinoceros.</title>
        <authorList>
            <person name="Moodley Y."/>
            <person name="Westbury M.V."/>
            <person name="Russo I.M."/>
            <person name="Gopalakrishnan S."/>
            <person name="Rakotoarivelo A."/>
            <person name="Olsen R.A."/>
            <person name="Prost S."/>
            <person name="Tunstall T."/>
            <person name="Ryder O.A."/>
            <person name="Dalen L."/>
            <person name="Bruford M.W."/>
        </authorList>
    </citation>
    <scope>NUCLEOTIDE SEQUENCE [LARGE SCALE GENOMIC DNA]</scope>
    <source>
        <strain evidence="1">SBR-YM</strain>
        <tissue evidence="1">Skin</tissue>
    </source>
</reference>
<dbReference type="AlphaFoldDB" id="A0A7J7EMN4"/>
<comment type="caution">
    <text evidence="1">The sequence shown here is derived from an EMBL/GenBank/DDBJ whole genome shotgun (WGS) entry which is preliminary data.</text>
</comment>
<dbReference type="EMBL" id="JACDTQ010002604">
    <property type="protein sequence ID" value="KAF5917055.1"/>
    <property type="molecule type" value="Genomic_DNA"/>
</dbReference>
<dbReference type="Proteomes" id="UP000551758">
    <property type="component" value="Unassembled WGS sequence"/>
</dbReference>
<gene>
    <name evidence="1" type="ORF">HPG69_013979</name>
</gene>
<proteinExistence type="predicted"/>
<protein>
    <submittedName>
        <fullName evidence="1">Uncharacterized protein</fullName>
    </submittedName>
</protein>
<name>A0A7J7EMN4_DICBM</name>
<organism evidence="1 2">
    <name type="scientific">Diceros bicornis minor</name>
    <name type="common">South-central black rhinoceros</name>
    <dbReference type="NCBI Taxonomy" id="77932"/>
    <lineage>
        <taxon>Eukaryota</taxon>
        <taxon>Metazoa</taxon>
        <taxon>Chordata</taxon>
        <taxon>Craniata</taxon>
        <taxon>Vertebrata</taxon>
        <taxon>Euteleostomi</taxon>
        <taxon>Mammalia</taxon>
        <taxon>Eutheria</taxon>
        <taxon>Laurasiatheria</taxon>
        <taxon>Perissodactyla</taxon>
        <taxon>Rhinocerotidae</taxon>
        <taxon>Diceros</taxon>
    </lineage>
</organism>
<sequence length="242" mass="28186">MKRFMMRHLDFKLALSSGDGQLLVDSLMEWVYLRCIKRSSDTISSRYFSCPPTVICPQICKHKLCSCMTITSCPPLLSFPSADLSSHDVSPTRVIKKLQPKENSSTGEVFQTLMLGRHESQEIKDFYFREIQKNMHEFECQWRNDERSYQRVPVTCKKNLTNRRDQHGRKDAGNKLFENRLGLSLQDELQVFQMEGETYECNQHQGGAENNVKLLYVIRLIMFRVPFSSRATVGHRNECFTN</sequence>